<dbReference type="STRING" id="157652.A0A371H7D7"/>
<feature type="transmembrane region" description="Helical" evidence="1">
    <location>
        <begin position="68"/>
        <end position="87"/>
    </location>
</feature>
<gene>
    <name evidence="2" type="ORF">CR513_18330</name>
</gene>
<dbReference type="AlphaFoldDB" id="A0A371H7D7"/>
<protein>
    <submittedName>
        <fullName evidence="2">Uncharacterized protein</fullName>
    </submittedName>
</protein>
<dbReference type="Proteomes" id="UP000257109">
    <property type="component" value="Unassembled WGS sequence"/>
</dbReference>
<dbReference type="PANTHER" id="PTHR37741:SF1">
    <property type="entry name" value="TRANSMEMBRANE PROTEIN"/>
    <property type="match status" value="1"/>
</dbReference>
<keyword evidence="1" id="KW-0812">Transmembrane</keyword>
<proteinExistence type="predicted"/>
<evidence type="ECO:0000313" key="2">
    <source>
        <dbReference type="EMBL" id="RDX98714.1"/>
    </source>
</evidence>
<dbReference type="PANTHER" id="PTHR37741">
    <property type="entry name" value="TRANSMEMBRANE PROTEIN"/>
    <property type="match status" value="1"/>
</dbReference>
<keyword evidence="1" id="KW-0472">Membrane</keyword>
<evidence type="ECO:0000313" key="3">
    <source>
        <dbReference type="Proteomes" id="UP000257109"/>
    </source>
</evidence>
<reference evidence="2" key="1">
    <citation type="submission" date="2018-05" db="EMBL/GenBank/DDBJ databases">
        <title>Draft genome of Mucuna pruriens seed.</title>
        <authorList>
            <person name="Nnadi N.E."/>
            <person name="Vos R."/>
            <person name="Hasami M.H."/>
            <person name="Devisetty U.K."/>
            <person name="Aguiy J.C."/>
        </authorList>
    </citation>
    <scope>NUCLEOTIDE SEQUENCE [LARGE SCALE GENOMIC DNA]</scope>
    <source>
        <strain evidence="2">JCA_2017</strain>
    </source>
</reference>
<keyword evidence="1" id="KW-1133">Transmembrane helix</keyword>
<dbReference type="OrthoDB" id="1933396at2759"/>
<comment type="caution">
    <text evidence="2">The sequence shown here is derived from an EMBL/GenBank/DDBJ whole genome shotgun (WGS) entry which is preliminary data.</text>
</comment>
<organism evidence="2 3">
    <name type="scientific">Mucuna pruriens</name>
    <name type="common">Velvet bean</name>
    <name type="synonym">Dolichos pruriens</name>
    <dbReference type="NCBI Taxonomy" id="157652"/>
    <lineage>
        <taxon>Eukaryota</taxon>
        <taxon>Viridiplantae</taxon>
        <taxon>Streptophyta</taxon>
        <taxon>Embryophyta</taxon>
        <taxon>Tracheophyta</taxon>
        <taxon>Spermatophyta</taxon>
        <taxon>Magnoliopsida</taxon>
        <taxon>eudicotyledons</taxon>
        <taxon>Gunneridae</taxon>
        <taxon>Pentapetalae</taxon>
        <taxon>rosids</taxon>
        <taxon>fabids</taxon>
        <taxon>Fabales</taxon>
        <taxon>Fabaceae</taxon>
        <taxon>Papilionoideae</taxon>
        <taxon>50 kb inversion clade</taxon>
        <taxon>NPAAA clade</taxon>
        <taxon>indigoferoid/millettioid clade</taxon>
        <taxon>Phaseoleae</taxon>
        <taxon>Mucuna</taxon>
    </lineage>
</organism>
<keyword evidence="3" id="KW-1185">Reference proteome</keyword>
<name>A0A371H7D7_MUCPR</name>
<dbReference type="EMBL" id="QJKJ01003392">
    <property type="protein sequence ID" value="RDX98714.1"/>
    <property type="molecule type" value="Genomic_DNA"/>
</dbReference>
<sequence length="93" mass="9993">MGSPPENADLSFPPADVVGELNPGHNVHVHVDPISSEVSVTKELKEQAEVQEKKNERKKKDALQTLKSAIIVSGIVVAVAGVAFAITQKLRKK</sequence>
<accession>A0A371H7D7</accession>
<feature type="non-terminal residue" evidence="2">
    <location>
        <position position="1"/>
    </location>
</feature>
<evidence type="ECO:0000256" key="1">
    <source>
        <dbReference type="SAM" id="Phobius"/>
    </source>
</evidence>